<name>A0ABR2KP78_9EUKA</name>
<organism evidence="1 2">
    <name type="scientific">Tritrichomonas musculus</name>
    <dbReference type="NCBI Taxonomy" id="1915356"/>
    <lineage>
        <taxon>Eukaryota</taxon>
        <taxon>Metamonada</taxon>
        <taxon>Parabasalia</taxon>
        <taxon>Tritrichomonadida</taxon>
        <taxon>Tritrichomonadidae</taxon>
        <taxon>Tritrichomonas</taxon>
    </lineage>
</organism>
<dbReference type="InterPro" id="IPR008979">
    <property type="entry name" value="Galactose-bd-like_sf"/>
</dbReference>
<reference evidence="1 2" key="1">
    <citation type="submission" date="2024-04" db="EMBL/GenBank/DDBJ databases">
        <title>Tritrichomonas musculus Genome.</title>
        <authorList>
            <person name="Alves-Ferreira E."/>
            <person name="Grigg M."/>
            <person name="Lorenzi H."/>
            <person name="Galac M."/>
        </authorList>
    </citation>
    <scope>NUCLEOTIDE SEQUENCE [LARGE SCALE GENOMIC DNA]</scope>
    <source>
        <strain evidence="1 2">EAF2021</strain>
    </source>
</reference>
<evidence type="ECO:0000313" key="1">
    <source>
        <dbReference type="EMBL" id="KAK8892636.1"/>
    </source>
</evidence>
<dbReference type="Gene3D" id="2.60.120.260">
    <property type="entry name" value="Galactose-binding domain-like"/>
    <property type="match status" value="1"/>
</dbReference>
<evidence type="ECO:0000313" key="2">
    <source>
        <dbReference type="Proteomes" id="UP001470230"/>
    </source>
</evidence>
<proteinExistence type="predicted"/>
<gene>
    <name evidence="1" type="ORF">M9Y10_029875</name>
</gene>
<dbReference type="Proteomes" id="UP001470230">
    <property type="component" value="Unassembled WGS sequence"/>
</dbReference>
<sequence>MENSIQLQTASILQVPFSKYEKNFIFIVNNKEFRTSRLIADLLSPTISKINDPTMKEFCINTKSNGYFQKILDLIDFQRCQIESNNFDFFEEVFEQLGTTNIDFNFKFTEITNNNVIEMIKDHENKFFLTKQYSEEIDFLSANFSEIYQNQSEKLFNLSEYSLENILKNEKLILSNEDELLNFINELYKKNRHFAFLYEYVYFTNIETKTMEEFLSIFDDNDLTRGSWKSISKRLICEKQTNMKERYKSEFGGIFNFLKKNSNIKDEVNITYSSNAYNKNPFNLFEYEDESKSFSTRSEKNAWICFEFKKHKIIPTQYTIRSINGGDSGYVHPVSWVIEYSDDSNNWEILSEENNTSVLNGRSLIHTFKIQNRKEHEIKFIRIRLTEKTPYGNDQLWISSIEFYGRLK</sequence>
<dbReference type="EMBL" id="JAPFFF010000004">
    <property type="protein sequence ID" value="KAK8892636.1"/>
    <property type="molecule type" value="Genomic_DNA"/>
</dbReference>
<evidence type="ECO:0008006" key="3">
    <source>
        <dbReference type="Google" id="ProtNLM"/>
    </source>
</evidence>
<comment type="caution">
    <text evidence="1">The sequence shown here is derived from an EMBL/GenBank/DDBJ whole genome shotgun (WGS) entry which is preliminary data.</text>
</comment>
<keyword evidence="2" id="KW-1185">Reference proteome</keyword>
<accession>A0ABR2KP78</accession>
<dbReference type="SUPFAM" id="SSF49785">
    <property type="entry name" value="Galactose-binding domain-like"/>
    <property type="match status" value="1"/>
</dbReference>
<protein>
    <recommendedName>
        <fullName evidence="3">F5/8 type C domain-containing protein</fullName>
    </recommendedName>
</protein>